<evidence type="ECO:0000256" key="5">
    <source>
        <dbReference type="ARBA" id="ARBA00023136"/>
    </source>
</evidence>
<organism evidence="7 8">
    <name type="scientific">Candidatus Nitrosocosmicus oleophilus</name>
    <dbReference type="NCBI Taxonomy" id="1353260"/>
    <lineage>
        <taxon>Archaea</taxon>
        <taxon>Nitrososphaerota</taxon>
        <taxon>Nitrososphaeria</taxon>
        <taxon>Nitrososphaerales</taxon>
        <taxon>Nitrososphaeraceae</taxon>
        <taxon>Candidatus Nitrosocosmicus</taxon>
    </lineage>
</organism>
<dbReference type="InterPro" id="IPR004307">
    <property type="entry name" value="TspO_MBR"/>
</dbReference>
<name>A0A654LYI4_9ARCH</name>
<evidence type="ECO:0000256" key="3">
    <source>
        <dbReference type="ARBA" id="ARBA00022692"/>
    </source>
</evidence>
<dbReference type="EMBL" id="CP012850">
    <property type="protein sequence ID" value="ALI35331.1"/>
    <property type="molecule type" value="Genomic_DNA"/>
</dbReference>
<dbReference type="PIRSF" id="PIRSF005859">
    <property type="entry name" value="PBR"/>
    <property type="match status" value="1"/>
</dbReference>
<dbReference type="Pfam" id="PF03073">
    <property type="entry name" value="TspO_MBR"/>
    <property type="match status" value="1"/>
</dbReference>
<evidence type="ECO:0000256" key="6">
    <source>
        <dbReference type="SAM" id="Phobius"/>
    </source>
</evidence>
<feature type="transmembrane region" description="Helical" evidence="6">
    <location>
        <begin position="47"/>
        <end position="67"/>
    </location>
</feature>
<feature type="transmembrane region" description="Helical" evidence="6">
    <location>
        <begin position="105"/>
        <end position="125"/>
    </location>
</feature>
<dbReference type="Gene3D" id="1.20.1260.100">
    <property type="entry name" value="TspO/MBR protein"/>
    <property type="match status" value="1"/>
</dbReference>
<proteinExistence type="inferred from homology"/>
<feature type="transmembrane region" description="Helical" evidence="6">
    <location>
        <begin position="79"/>
        <end position="99"/>
    </location>
</feature>
<feature type="transmembrane region" description="Helical" evidence="6">
    <location>
        <begin position="132"/>
        <end position="153"/>
    </location>
</feature>
<dbReference type="GeneID" id="60421225"/>
<dbReference type="RefSeq" id="WP_196817822.1">
    <property type="nucleotide sequence ID" value="NZ_CP012850.1"/>
</dbReference>
<gene>
    <name evidence="7" type="ORF">NMY3_01126</name>
</gene>
<feature type="transmembrane region" description="Helical" evidence="6">
    <location>
        <begin position="5"/>
        <end position="27"/>
    </location>
</feature>
<evidence type="ECO:0000256" key="1">
    <source>
        <dbReference type="ARBA" id="ARBA00004141"/>
    </source>
</evidence>
<dbReference type="InterPro" id="IPR038330">
    <property type="entry name" value="TspO/MBR-related_sf"/>
</dbReference>
<dbReference type="KEGG" id="taa:NMY3_01126"/>
<dbReference type="FunFam" id="1.20.1260.100:FF:000001">
    <property type="entry name" value="translocator protein 2"/>
    <property type="match status" value="1"/>
</dbReference>
<evidence type="ECO:0000256" key="2">
    <source>
        <dbReference type="ARBA" id="ARBA00007524"/>
    </source>
</evidence>
<accession>A0A654LYI4</accession>
<dbReference type="Proteomes" id="UP000058925">
    <property type="component" value="Chromosome"/>
</dbReference>
<dbReference type="OrthoDB" id="212929at2157"/>
<dbReference type="AlphaFoldDB" id="A0A654LYI4"/>
<keyword evidence="3 6" id="KW-0812">Transmembrane</keyword>
<keyword evidence="5 6" id="KW-0472">Membrane</keyword>
<dbReference type="PANTHER" id="PTHR10057">
    <property type="entry name" value="PERIPHERAL-TYPE BENZODIAZEPINE RECEPTOR"/>
    <property type="match status" value="1"/>
</dbReference>
<keyword evidence="8" id="KW-1185">Reference proteome</keyword>
<dbReference type="PANTHER" id="PTHR10057:SF0">
    <property type="entry name" value="TRANSLOCATOR PROTEIN"/>
    <property type="match status" value="1"/>
</dbReference>
<evidence type="ECO:0000313" key="7">
    <source>
        <dbReference type="EMBL" id="ALI35331.1"/>
    </source>
</evidence>
<comment type="similarity">
    <text evidence="2">Belongs to the TspO/BZRP family.</text>
</comment>
<evidence type="ECO:0000256" key="4">
    <source>
        <dbReference type="ARBA" id="ARBA00022989"/>
    </source>
</evidence>
<dbReference type="GO" id="GO:0033013">
    <property type="term" value="P:tetrapyrrole metabolic process"/>
    <property type="evidence" value="ECO:0007669"/>
    <property type="project" value="UniProtKB-ARBA"/>
</dbReference>
<sequence length="157" mass="18204">MYKKVLRFIISIIICQSAGIFGSLFTFEAVPDWYITLEKPFFAPPNWIFGPVWIILYYLMGVSLYIVWKDELKSKTRNVFFVVFAIQLILNALWSLLFFGLKSPLLGLIDILILDVMLVVTIFYAKRVSKYAAMLLIPYMVWIIIASVLNYAIMVLN</sequence>
<evidence type="ECO:0000313" key="8">
    <source>
        <dbReference type="Proteomes" id="UP000058925"/>
    </source>
</evidence>
<keyword evidence="4 6" id="KW-1133">Transmembrane helix</keyword>
<comment type="subcellular location">
    <subcellularLocation>
        <location evidence="1">Membrane</location>
        <topology evidence="1">Multi-pass membrane protein</topology>
    </subcellularLocation>
</comment>
<reference evidence="8" key="1">
    <citation type="submission" date="2015-10" db="EMBL/GenBank/DDBJ databases">
        <title>Niche specialization of a soil ammonia-oxidizing archaeon, Candidatus Nitrosocosmicus oleophilus.</title>
        <authorList>
            <person name="Jung M.-Y."/>
            <person name="Rhee S.-K."/>
        </authorList>
    </citation>
    <scope>NUCLEOTIDE SEQUENCE [LARGE SCALE GENOMIC DNA]</scope>
    <source>
        <strain evidence="8">MY3</strain>
    </source>
</reference>
<protein>
    <submittedName>
        <fullName evidence="7">TspO/MBR family protein</fullName>
    </submittedName>
</protein>
<dbReference type="GO" id="GO:0016020">
    <property type="term" value="C:membrane"/>
    <property type="evidence" value="ECO:0007669"/>
    <property type="project" value="UniProtKB-SubCell"/>
</dbReference>
<dbReference type="CDD" id="cd15904">
    <property type="entry name" value="TSPO_MBR"/>
    <property type="match status" value="1"/>
</dbReference>